<dbReference type="AlphaFoldDB" id="A0A9D1A6T4"/>
<feature type="signal peptide" evidence="2">
    <location>
        <begin position="1"/>
        <end position="24"/>
    </location>
</feature>
<organism evidence="3 4">
    <name type="scientific">Candidatus Copromonas faecavium</name>
    <name type="common">nom. illeg.</name>
    <dbReference type="NCBI Taxonomy" id="2840740"/>
    <lineage>
        <taxon>Bacteria</taxon>
        <taxon>Bacillati</taxon>
        <taxon>Bacillota</taxon>
        <taxon>Clostridia</taxon>
        <taxon>Lachnospirales</taxon>
        <taxon>Lachnospiraceae</taxon>
        <taxon>Candidatus Copromonas (nom. illeg.)</taxon>
    </lineage>
</organism>
<accession>A0A9D1A6T4</accession>
<evidence type="ECO:0000313" key="3">
    <source>
        <dbReference type="EMBL" id="HIR06040.1"/>
    </source>
</evidence>
<feature type="chain" id="PRO_5038563989" description="DUF4350 domain-containing protein" evidence="2">
    <location>
        <begin position="25"/>
        <end position="808"/>
    </location>
</feature>
<keyword evidence="2" id="KW-0732">Signal</keyword>
<dbReference type="EMBL" id="DVGC01000050">
    <property type="protein sequence ID" value="HIR06040.1"/>
    <property type="molecule type" value="Genomic_DNA"/>
</dbReference>
<protein>
    <recommendedName>
        <fullName evidence="5">DUF4350 domain-containing protein</fullName>
    </recommendedName>
</protein>
<gene>
    <name evidence="3" type="ORF">IAB28_08770</name>
</gene>
<reference evidence="3" key="1">
    <citation type="submission" date="2020-10" db="EMBL/GenBank/DDBJ databases">
        <authorList>
            <person name="Gilroy R."/>
        </authorList>
    </citation>
    <scope>NUCLEOTIDE SEQUENCE</scope>
    <source>
        <strain evidence="3">CHK180-2868</strain>
    </source>
</reference>
<name>A0A9D1A6T4_9FIRM</name>
<evidence type="ECO:0000256" key="2">
    <source>
        <dbReference type="SAM" id="SignalP"/>
    </source>
</evidence>
<evidence type="ECO:0000313" key="4">
    <source>
        <dbReference type="Proteomes" id="UP000824250"/>
    </source>
</evidence>
<dbReference type="Gene3D" id="3.40.50.880">
    <property type="match status" value="1"/>
</dbReference>
<comment type="caution">
    <text evidence="3">The sequence shown here is derived from an EMBL/GenBank/DDBJ whole genome shotgun (WGS) entry which is preliminary data.</text>
</comment>
<keyword evidence="1" id="KW-1133">Transmembrane helix</keyword>
<dbReference type="Proteomes" id="UP000824250">
    <property type="component" value="Unassembled WGS sequence"/>
</dbReference>
<dbReference type="SUPFAM" id="SSF52317">
    <property type="entry name" value="Class I glutamine amidotransferase-like"/>
    <property type="match status" value="1"/>
</dbReference>
<evidence type="ECO:0000256" key="1">
    <source>
        <dbReference type="SAM" id="Phobius"/>
    </source>
</evidence>
<feature type="transmembrane region" description="Helical" evidence="1">
    <location>
        <begin position="365"/>
        <end position="387"/>
    </location>
</feature>
<keyword evidence="1" id="KW-0812">Transmembrane</keyword>
<reference evidence="3" key="2">
    <citation type="journal article" date="2021" name="PeerJ">
        <title>Extensive microbial diversity within the chicken gut microbiome revealed by metagenomics and culture.</title>
        <authorList>
            <person name="Gilroy R."/>
            <person name="Ravi A."/>
            <person name="Getino M."/>
            <person name="Pursley I."/>
            <person name="Horton D.L."/>
            <person name="Alikhan N.F."/>
            <person name="Baker D."/>
            <person name="Gharbi K."/>
            <person name="Hall N."/>
            <person name="Watson M."/>
            <person name="Adriaenssens E.M."/>
            <person name="Foster-Nyarko E."/>
            <person name="Jarju S."/>
            <person name="Secka A."/>
            <person name="Antonio M."/>
            <person name="Oren A."/>
            <person name="Chaudhuri R.R."/>
            <person name="La Ragione R."/>
            <person name="Hildebrand F."/>
            <person name="Pallen M.J."/>
        </authorList>
    </citation>
    <scope>NUCLEOTIDE SEQUENCE</scope>
    <source>
        <strain evidence="3">CHK180-2868</strain>
    </source>
</reference>
<feature type="transmembrane region" description="Helical" evidence="1">
    <location>
        <begin position="394"/>
        <end position="415"/>
    </location>
</feature>
<sequence length="808" mass="89429">MGKWKWTMWLAAVFAFCLSETVFGAGSPVSMTITPVYGDCAQYGGSVPLTVQLYGQSEMPFSGTVHALTLESSGDGGEETFEYVWPVQVKPAETKKMELSVPLGQKSNRIYMTLQSDSGQVLSEETLNFDVSRDMGRLFIGTLSDHPENLQWLDGIGLNYGMVESVLLPLSEKNLPSRAQGLELLDVLLINDYDASLLSKQQREAVLSWVEQGGILLFGTGADGDESFDVLAGEKAHLVPEKSGIRQVDMGDEYARERPGDALLSLYCAGLQIPEGEKRLQTGDFSLLTMVQEKEGYFGFFPVDLGELAEFASENSSYGLRLLTALLGEDEIYDLYYYGSYSQDTDYWNAQNLVTGGNADRIPNVAAYTIVVILYIGLAGPGLYLILRKRQLGRYYGLAVVITSLVSCGVIYMMGTGTRFTREFSTYASVLDLDVHTAEETTYLNIRTPDSRSFSVSLEPEYEVRALTRSSRYDEVPAAEFKAGSRPSTSLSFGEETVIRSTANKAFESHFFRLDRQVQMDGDRGLRSSLEVFDGKVSGYVENGFPFALENAALFFYGQVLPLGSLEPGEVRWLQDEELFVWPVGMPYLVAGDLVEADGTETDDESEAIRTSERSGFYSYFINRYFGTFSTQARFSAFGPAGGLRDNPSHVGQSDGLVIYTAALNVSNEKNGLVYENGLKLKPRMTTGSGMAYGNSMMIYGDEPVTVEYFFGENLEIEKLDFLPVSDRFLDEPDYSYIRRFSGETSFYNQATEVWEPVNLQQCSFSAQELSDYLTPEGSLLVKYSGGEIGTSGISQVIPLVMATGRER</sequence>
<proteinExistence type="predicted"/>
<evidence type="ECO:0008006" key="5">
    <source>
        <dbReference type="Google" id="ProtNLM"/>
    </source>
</evidence>
<keyword evidence="1" id="KW-0472">Membrane</keyword>
<dbReference type="InterPro" id="IPR029062">
    <property type="entry name" value="Class_I_gatase-like"/>
</dbReference>